<feature type="compositionally biased region" description="Acidic residues" evidence="1">
    <location>
        <begin position="272"/>
        <end position="282"/>
    </location>
</feature>
<dbReference type="EMBL" id="JARPUR010000008">
    <property type="protein sequence ID" value="KAK4872200.1"/>
    <property type="molecule type" value="Genomic_DNA"/>
</dbReference>
<feature type="region of interest" description="Disordered" evidence="1">
    <location>
        <begin position="146"/>
        <end position="193"/>
    </location>
</feature>
<gene>
    <name evidence="2" type="ORF">RN001_016324</name>
</gene>
<comment type="caution">
    <text evidence="2">The sequence shown here is derived from an EMBL/GenBank/DDBJ whole genome shotgun (WGS) entry which is preliminary data.</text>
</comment>
<dbReference type="AlphaFoldDB" id="A0AAN7NUA2"/>
<feature type="region of interest" description="Disordered" evidence="1">
    <location>
        <begin position="17"/>
        <end position="37"/>
    </location>
</feature>
<evidence type="ECO:0000313" key="2">
    <source>
        <dbReference type="EMBL" id="KAK4872200.1"/>
    </source>
</evidence>
<feature type="region of interest" description="Disordered" evidence="1">
    <location>
        <begin position="272"/>
        <end position="298"/>
    </location>
</feature>
<protein>
    <submittedName>
        <fullName evidence="2">Uncharacterized protein</fullName>
    </submittedName>
</protein>
<evidence type="ECO:0000256" key="1">
    <source>
        <dbReference type="SAM" id="MobiDB-lite"/>
    </source>
</evidence>
<accession>A0AAN7NUA2</accession>
<organism evidence="2 3">
    <name type="scientific">Aquatica leii</name>
    <dbReference type="NCBI Taxonomy" id="1421715"/>
    <lineage>
        <taxon>Eukaryota</taxon>
        <taxon>Metazoa</taxon>
        <taxon>Ecdysozoa</taxon>
        <taxon>Arthropoda</taxon>
        <taxon>Hexapoda</taxon>
        <taxon>Insecta</taxon>
        <taxon>Pterygota</taxon>
        <taxon>Neoptera</taxon>
        <taxon>Endopterygota</taxon>
        <taxon>Coleoptera</taxon>
        <taxon>Polyphaga</taxon>
        <taxon>Elateriformia</taxon>
        <taxon>Elateroidea</taxon>
        <taxon>Lampyridae</taxon>
        <taxon>Luciolinae</taxon>
        <taxon>Aquatica</taxon>
    </lineage>
</organism>
<name>A0AAN7NUA2_9COLE</name>
<dbReference type="Proteomes" id="UP001353858">
    <property type="component" value="Unassembled WGS sequence"/>
</dbReference>
<reference evidence="3" key="1">
    <citation type="submission" date="2023-01" db="EMBL/GenBank/DDBJ databases">
        <title>Key to firefly adult light organ development and bioluminescence: homeobox transcription factors regulate luciferase expression and transportation to peroxisome.</title>
        <authorList>
            <person name="Fu X."/>
        </authorList>
    </citation>
    <scope>NUCLEOTIDE SEQUENCE [LARGE SCALE GENOMIC DNA]</scope>
</reference>
<sequence>MSRRALSHAELLQELEDLPQYESDCELPSNNNSTDEDADFVIDVREYQKSSNDSDETTSPLSTLTRRNSIIDIANPVLLDLDLGTDEVGETNNDHQEILLEFVEIDSIEASDTEKELLDNDLDLKDKFMAASATDVNMNSHLGVVAGPSHENPRERTAVADVDQANFRKVTPPPNTSQKSLRKVTSEPEPTQVKPHTVITPAMLRPYPKFSGASKSASEVKARKVSNILLERTMVATDIPEKNEIEAYKMGKTAKMTLKRNLKATEDMEVMESEEEDPEEFSVYDNDSSVGDEHFTSDEEDNLDVTLVQLNLMISSW</sequence>
<evidence type="ECO:0000313" key="3">
    <source>
        <dbReference type="Proteomes" id="UP001353858"/>
    </source>
</evidence>
<proteinExistence type="predicted"/>
<keyword evidence="3" id="KW-1185">Reference proteome</keyword>